<feature type="transmembrane region" description="Helical" evidence="1">
    <location>
        <begin position="144"/>
        <end position="161"/>
    </location>
</feature>
<dbReference type="RefSeq" id="WP_147718719.1">
    <property type="nucleotide sequence ID" value="NZ_SAYE01000017.1"/>
</dbReference>
<evidence type="ECO:0000313" key="3">
    <source>
        <dbReference type="Proteomes" id="UP000322307"/>
    </source>
</evidence>
<feature type="transmembrane region" description="Helical" evidence="1">
    <location>
        <begin position="181"/>
        <end position="201"/>
    </location>
</feature>
<feature type="transmembrane region" description="Helical" evidence="1">
    <location>
        <begin position="282"/>
        <end position="309"/>
    </location>
</feature>
<protein>
    <submittedName>
        <fullName evidence="2">Uncharacterized protein</fullName>
    </submittedName>
</protein>
<keyword evidence="1" id="KW-0472">Membrane</keyword>
<dbReference type="NCBIfam" id="NF041424">
    <property type="entry name" value="Brachy_memb_1"/>
    <property type="match status" value="1"/>
</dbReference>
<gene>
    <name evidence="2" type="ORF">EPJ84_10780</name>
</gene>
<feature type="transmembrane region" description="Helical" evidence="1">
    <location>
        <begin position="48"/>
        <end position="70"/>
    </location>
</feature>
<feature type="transmembrane region" description="Helical" evidence="1">
    <location>
        <begin position="251"/>
        <end position="270"/>
    </location>
</feature>
<feature type="transmembrane region" description="Helical" evidence="1">
    <location>
        <begin position="213"/>
        <end position="231"/>
    </location>
</feature>
<feature type="transmembrane region" description="Helical" evidence="1">
    <location>
        <begin position="82"/>
        <end position="101"/>
    </location>
</feature>
<evidence type="ECO:0000256" key="1">
    <source>
        <dbReference type="SAM" id="Phobius"/>
    </source>
</evidence>
<keyword evidence="1" id="KW-1133">Transmembrane helix</keyword>
<feature type="transmembrane region" description="Helical" evidence="1">
    <location>
        <begin position="113"/>
        <end position="132"/>
    </location>
</feature>
<reference evidence="2 3" key="1">
    <citation type="journal article" date="1992" name="Lakartidningen">
        <title>[Penicillin V and not amoxicillin is the first choice preparation in acute otitis].</title>
        <authorList>
            <person name="Kamme C."/>
            <person name="Lundgren K."/>
            <person name="Prellner K."/>
        </authorList>
    </citation>
    <scope>NUCLEOTIDE SEQUENCE [LARGE SCALE GENOMIC DNA]</scope>
    <source>
        <strain evidence="2 3">PC3939II</strain>
    </source>
</reference>
<dbReference type="AlphaFoldDB" id="A0A5C8FFJ7"/>
<dbReference type="EMBL" id="SAYE01000017">
    <property type="protein sequence ID" value="TXJ48194.1"/>
    <property type="molecule type" value="Genomic_DNA"/>
</dbReference>
<name>A0A5C8FFJ7_9SPIR</name>
<dbReference type="Proteomes" id="UP000322307">
    <property type="component" value="Unassembled WGS sequence"/>
</dbReference>
<proteinExistence type="predicted"/>
<evidence type="ECO:0000313" key="2">
    <source>
        <dbReference type="EMBL" id="TXJ48194.1"/>
    </source>
</evidence>
<sequence length="328" mass="38614">MFYILKNKIANNNSFIKAYHFWTNALIIAVIINFLFFRTLFLNIEENSFFYLINYIIEYGIFLAFFLLLFYKFYNYLFNSQILDGILGIIFLIFGVLKLYISDINIYNITELLFFIFTFLITIKTLLSLILLKNINELQRGAYIFILIALGFSNLNYIILSANKIIDNDIMHYISLYLIEYMGKVSSISFIIIMIGYIIIFAKRMIKKNIYKYFIFILVFTIVFILKSKYSNYLIIISFYNALGIGLSFPFILYVGIIFMFLIILFGYLTDSIISKKYSAEFLVFTLFILAGLDMSGFTLRLMSIFSIIEMSEMVELIEIKERDNLTL</sequence>
<comment type="caution">
    <text evidence="2">The sequence shown here is derived from an EMBL/GenBank/DDBJ whole genome shotgun (WGS) entry which is preliminary data.</text>
</comment>
<keyword evidence="1" id="KW-0812">Transmembrane</keyword>
<accession>A0A5C8FFJ7</accession>
<feature type="transmembrane region" description="Helical" evidence="1">
    <location>
        <begin position="21"/>
        <end position="42"/>
    </location>
</feature>
<organism evidence="2 3">
    <name type="scientific">Brachyspira aalborgi</name>
    <dbReference type="NCBI Taxonomy" id="29522"/>
    <lineage>
        <taxon>Bacteria</taxon>
        <taxon>Pseudomonadati</taxon>
        <taxon>Spirochaetota</taxon>
        <taxon>Spirochaetia</taxon>
        <taxon>Brachyspirales</taxon>
        <taxon>Brachyspiraceae</taxon>
        <taxon>Brachyspira</taxon>
    </lineage>
</organism>